<keyword evidence="4 6" id="KW-1133">Transmembrane helix</keyword>
<feature type="transmembrane region" description="Helical" evidence="6">
    <location>
        <begin position="208"/>
        <end position="225"/>
    </location>
</feature>
<evidence type="ECO:0000256" key="2">
    <source>
        <dbReference type="ARBA" id="ARBA00022448"/>
    </source>
</evidence>
<sequence>MSGEALPAEAHVEEHGLSTRTLLALGFTALLVPLNSTMIAVALPTIGHEFGAGLGTLSQWLVTSYLLVNIVLQSPGGKLGDVWGHRRVLTLGQVMFTLGALAGFFAQHVAMLALARMLMAAGGAVISPSSMAILRNGLPLDRRARAFGMFGALITLAAALGPMIGGELVSRLGWPSIFLVNVPILLLSALATRVGAPPEPIPTQRPAFDIMGSVLLGLGLGLIIVGTKSHGAWSVGLPAVGLVLLGVMYRWERKQRHPVIDFQLFRSRAFTAGSAVIALQNLAMYGMLFQLPYLFTQRFGEDTGRTGRTMLAMMIMMTIGTPLGGRLSEKLGARATAVTGALLGLAGMTILGVRTVDSPNEAILPLMLLGFGLSLGNAPSQASALSSVDRTRTGMAAGVMSTTRYLGGVVGIAILGGLLTQGAAAATERQHHGAIAVFGVSLALSAVAALALPRRETAR</sequence>
<dbReference type="InterPro" id="IPR011701">
    <property type="entry name" value="MFS"/>
</dbReference>
<evidence type="ECO:0000256" key="3">
    <source>
        <dbReference type="ARBA" id="ARBA00022692"/>
    </source>
</evidence>
<dbReference type="AlphaFoldDB" id="A0A250IJ75"/>
<feature type="transmembrane region" description="Helical" evidence="6">
    <location>
        <begin position="270"/>
        <end position="295"/>
    </location>
</feature>
<evidence type="ECO:0000259" key="7">
    <source>
        <dbReference type="PROSITE" id="PS50850"/>
    </source>
</evidence>
<evidence type="ECO:0000313" key="9">
    <source>
        <dbReference type="Proteomes" id="UP000217289"/>
    </source>
</evidence>
<dbReference type="EMBL" id="CP022163">
    <property type="protein sequence ID" value="ATB31874.1"/>
    <property type="molecule type" value="Genomic_DNA"/>
</dbReference>
<feature type="transmembrane region" description="Helical" evidence="6">
    <location>
        <begin position="231"/>
        <end position="249"/>
    </location>
</feature>
<dbReference type="PROSITE" id="PS50850">
    <property type="entry name" value="MFS"/>
    <property type="match status" value="1"/>
</dbReference>
<name>A0A250IJ75_9BACT</name>
<keyword evidence="9" id="KW-1185">Reference proteome</keyword>
<evidence type="ECO:0000256" key="5">
    <source>
        <dbReference type="ARBA" id="ARBA00023136"/>
    </source>
</evidence>
<evidence type="ECO:0000313" key="8">
    <source>
        <dbReference type="EMBL" id="ATB31874.1"/>
    </source>
</evidence>
<protein>
    <submittedName>
        <fullName evidence="8">MFS transporter permease</fullName>
    </submittedName>
</protein>
<evidence type="ECO:0000256" key="6">
    <source>
        <dbReference type="SAM" id="Phobius"/>
    </source>
</evidence>
<feature type="transmembrane region" description="Helical" evidence="6">
    <location>
        <begin position="337"/>
        <end position="356"/>
    </location>
</feature>
<dbReference type="PANTHER" id="PTHR42718:SF9">
    <property type="entry name" value="MAJOR FACILITATOR SUPERFAMILY MULTIDRUG TRANSPORTER MFSC"/>
    <property type="match status" value="1"/>
</dbReference>
<feature type="transmembrane region" description="Helical" evidence="6">
    <location>
        <begin position="307"/>
        <end position="325"/>
    </location>
</feature>
<comment type="subcellular location">
    <subcellularLocation>
        <location evidence="1">Membrane</location>
        <topology evidence="1">Multi-pass membrane protein</topology>
    </subcellularLocation>
</comment>
<dbReference type="Proteomes" id="UP000217289">
    <property type="component" value="Chromosome"/>
</dbReference>
<keyword evidence="5 6" id="KW-0472">Membrane</keyword>
<keyword evidence="3 6" id="KW-0812">Transmembrane</keyword>
<dbReference type="Pfam" id="PF07690">
    <property type="entry name" value="MFS_1"/>
    <property type="match status" value="1"/>
</dbReference>
<dbReference type="PANTHER" id="PTHR42718">
    <property type="entry name" value="MAJOR FACILITATOR SUPERFAMILY MULTIDRUG TRANSPORTER MFSC"/>
    <property type="match status" value="1"/>
</dbReference>
<feature type="transmembrane region" description="Helical" evidence="6">
    <location>
        <begin position="432"/>
        <end position="452"/>
    </location>
</feature>
<feature type="transmembrane region" description="Helical" evidence="6">
    <location>
        <begin position="405"/>
        <end position="426"/>
    </location>
</feature>
<feature type="transmembrane region" description="Helical" evidence="6">
    <location>
        <begin position="88"/>
        <end position="107"/>
    </location>
</feature>
<proteinExistence type="predicted"/>
<dbReference type="SUPFAM" id="SSF103473">
    <property type="entry name" value="MFS general substrate transporter"/>
    <property type="match status" value="1"/>
</dbReference>
<reference evidence="8 9" key="1">
    <citation type="submission" date="2017-06" db="EMBL/GenBank/DDBJ databases">
        <authorList>
            <person name="Kim H.J."/>
            <person name="Triplett B.A."/>
        </authorList>
    </citation>
    <scope>NUCLEOTIDE SEQUENCE [LARGE SCALE GENOMIC DNA]</scope>
    <source>
        <strain evidence="8 9">DSM 14713</strain>
    </source>
</reference>
<evidence type="ECO:0000256" key="1">
    <source>
        <dbReference type="ARBA" id="ARBA00004141"/>
    </source>
</evidence>
<dbReference type="InterPro" id="IPR020846">
    <property type="entry name" value="MFS_dom"/>
</dbReference>
<dbReference type="RefSeq" id="WP_095980147.1">
    <property type="nucleotide sequence ID" value="NZ_CP022163.1"/>
</dbReference>
<feature type="transmembrane region" description="Helical" evidence="6">
    <location>
        <begin position="50"/>
        <end position="68"/>
    </location>
</feature>
<evidence type="ECO:0000256" key="4">
    <source>
        <dbReference type="ARBA" id="ARBA00022989"/>
    </source>
</evidence>
<accession>A0A250IJ75</accession>
<feature type="transmembrane region" description="Helical" evidence="6">
    <location>
        <begin position="113"/>
        <end position="134"/>
    </location>
</feature>
<feature type="transmembrane region" description="Helical" evidence="6">
    <location>
        <begin position="177"/>
        <end position="196"/>
    </location>
</feature>
<feature type="domain" description="Major facilitator superfamily (MFS) profile" evidence="7">
    <location>
        <begin position="21"/>
        <end position="457"/>
    </location>
</feature>
<dbReference type="KEGG" id="mbd:MEBOL_005345"/>
<dbReference type="GO" id="GO:0016020">
    <property type="term" value="C:membrane"/>
    <property type="evidence" value="ECO:0007669"/>
    <property type="project" value="UniProtKB-SubCell"/>
</dbReference>
<dbReference type="Gene3D" id="1.20.1720.10">
    <property type="entry name" value="Multidrug resistance protein D"/>
    <property type="match status" value="1"/>
</dbReference>
<dbReference type="OrthoDB" id="9812221at2"/>
<dbReference type="PRINTS" id="PR01036">
    <property type="entry name" value="TCRTETB"/>
</dbReference>
<dbReference type="Gene3D" id="1.20.1250.20">
    <property type="entry name" value="MFS general substrate transporter like domains"/>
    <property type="match status" value="1"/>
</dbReference>
<gene>
    <name evidence="8" type="ORF">MEBOL_005345</name>
</gene>
<dbReference type="GO" id="GO:0022857">
    <property type="term" value="F:transmembrane transporter activity"/>
    <property type="evidence" value="ECO:0007669"/>
    <property type="project" value="InterPro"/>
</dbReference>
<feature type="transmembrane region" description="Helical" evidence="6">
    <location>
        <begin position="21"/>
        <end position="44"/>
    </location>
</feature>
<feature type="transmembrane region" description="Helical" evidence="6">
    <location>
        <begin position="146"/>
        <end position="165"/>
    </location>
</feature>
<feature type="transmembrane region" description="Helical" evidence="6">
    <location>
        <begin position="362"/>
        <end position="385"/>
    </location>
</feature>
<dbReference type="CDD" id="cd17321">
    <property type="entry name" value="MFS_MMR_MDR_like"/>
    <property type="match status" value="1"/>
</dbReference>
<keyword evidence="2" id="KW-0813">Transport</keyword>
<dbReference type="InterPro" id="IPR036259">
    <property type="entry name" value="MFS_trans_sf"/>
</dbReference>
<organism evidence="8 9">
    <name type="scientific">Melittangium boletus DSM 14713</name>
    <dbReference type="NCBI Taxonomy" id="1294270"/>
    <lineage>
        <taxon>Bacteria</taxon>
        <taxon>Pseudomonadati</taxon>
        <taxon>Myxococcota</taxon>
        <taxon>Myxococcia</taxon>
        <taxon>Myxococcales</taxon>
        <taxon>Cystobacterineae</taxon>
        <taxon>Archangiaceae</taxon>
        <taxon>Melittangium</taxon>
    </lineage>
</organism>